<sequence>MRLNVICWVVPRYADTRASHQVQAGSNRRPRGPSDGGRLDSTAIRPEQAKDIDHSNHDTNGGQPRQLELLLGRDPPPRSTKDCQPSFIANGSLARHQQDPKVGPSRSI</sequence>
<comment type="caution">
    <text evidence="1">The sequence shown here is derived from an EMBL/GenBank/DDBJ whole genome shotgun (WGS) entry which is preliminary data.</text>
</comment>
<gene>
    <name evidence="1" type="ORF">ACCO45_013345</name>
</gene>
<keyword evidence="2" id="KW-1185">Reference proteome</keyword>
<proteinExistence type="predicted"/>
<accession>A0ACC4DC45</accession>
<evidence type="ECO:0000313" key="2">
    <source>
        <dbReference type="Proteomes" id="UP001638806"/>
    </source>
</evidence>
<dbReference type="Proteomes" id="UP001638806">
    <property type="component" value="Unassembled WGS sequence"/>
</dbReference>
<organism evidence="1 2">
    <name type="scientific">Purpureocillium lilacinum</name>
    <name type="common">Paecilomyces lilacinus</name>
    <dbReference type="NCBI Taxonomy" id="33203"/>
    <lineage>
        <taxon>Eukaryota</taxon>
        <taxon>Fungi</taxon>
        <taxon>Dikarya</taxon>
        <taxon>Ascomycota</taxon>
        <taxon>Pezizomycotina</taxon>
        <taxon>Sordariomycetes</taxon>
        <taxon>Hypocreomycetidae</taxon>
        <taxon>Hypocreales</taxon>
        <taxon>Ophiocordycipitaceae</taxon>
        <taxon>Purpureocillium</taxon>
    </lineage>
</organism>
<name>A0ACC4DC45_PURLI</name>
<dbReference type="EMBL" id="JBGNUJ010000012">
    <property type="protein sequence ID" value="KAL3953402.1"/>
    <property type="molecule type" value="Genomic_DNA"/>
</dbReference>
<evidence type="ECO:0000313" key="1">
    <source>
        <dbReference type="EMBL" id="KAL3953402.1"/>
    </source>
</evidence>
<protein>
    <submittedName>
        <fullName evidence="1">Uncharacterized protein</fullName>
    </submittedName>
</protein>
<reference evidence="1" key="1">
    <citation type="submission" date="2024-12" db="EMBL/GenBank/DDBJ databases">
        <title>Comparative genomics and development of molecular markers within Purpureocillium lilacinum and among Purpureocillium species.</title>
        <authorList>
            <person name="Yeh Z.-Y."/>
            <person name="Ni N.-T."/>
            <person name="Lo P.-H."/>
            <person name="Mushyakhwo K."/>
            <person name="Lin C.-F."/>
            <person name="Nai Y.-S."/>
        </authorList>
    </citation>
    <scope>NUCLEOTIDE SEQUENCE</scope>
    <source>
        <strain evidence="1">NCHU-NPUST-175</strain>
    </source>
</reference>